<keyword evidence="4" id="KW-0500">Molybdenum</keyword>
<sequence>MPPFAPVLRWFALIAALLAAPIQAAETPIAVAANFTEPAREIAAGFERATGHKAVLIFGASGAFYTQISHGAPFDILLSADAERPIKAEQQGLAVRGTRFTYALGRLVLWSATPGLVDPRGAVLGTGHFEKIAIADPTTAPYGAAAIETMRRLRLDDKLKARIVTGSSIAQTYQFTSTGAAELGFVALSQVFDHKTGSRWLVPARLHAPIDQQAILLRPGANNPAATAFLRYLKGRSARAIIVRYGYAVH</sequence>
<dbReference type="PANTHER" id="PTHR30632:SF14">
    <property type="entry name" value="TUNGSTATE_MOLYBDATE_CHROMATE-BINDING PROTEIN MODA"/>
    <property type="match status" value="1"/>
</dbReference>
<evidence type="ECO:0000313" key="6">
    <source>
        <dbReference type="EMBL" id="PCE42114.1"/>
    </source>
</evidence>
<organism evidence="6 7">
    <name type="scientific">Rhizorhabdus dicambivorans</name>
    <dbReference type="NCBI Taxonomy" id="1850238"/>
    <lineage>
        <taxon>Bacteria</taxon>
        <taxon>Pseudomonadati</taxon>
        <taxon>Pseudomonadota</taxon>
        <taxon>Alphaproteobacteria</taxon>
        <taxon>Sphingomonadales</taxon>
        <taxon>Sphingomonadaceae</taxon>
        <taxon>Rhizorhabdus</taxon>
    </lineage>
</organism>
<dbReference type="AlphaFoldDB" id="A0A2A4FVC0"/>
<evidence type="ECO:0000256" key="2">
    <source>
        <dbReference type="ARBA" id="ARBA00022723"/>
    </source>
</evidence>
<dbReference type="Gene3D" id="3.40.190.10">
    <property type="entry name" value="Periplasmic binding protein-like II"/>
    <property type="match status" value="2"/>
</dbReference>
<dbReference type="CDD" id="cd13539">
    <property type="entry name" value="PBP2_AvModA"/>
    <property type="match status" value="1"/>
</dbReference>
<evidence type="ECO:0000313" key="7">
    <source>
        <dbReference type="Proteomes" id="UP000218934"/>
    </source>
</evidence>
<dbReference type="RefSeq" id="WP_066962514.1">
    <property type="nucleotide sequence ID" value="NZ_CP023449.1"/>
</dbReference>
<dbReference type="Pfam" id="PF13531">
    <property type="entry name" value="SBP_bac_11"/>
    <property type="match status" value="1"/>
</dbReference>
<dbReference type="GO" id="GO:0015689">
    <property type="term" value="P:molybdate ion transport"/>
    <property type="evidence" value="ECO:0007669"/>
    <property type="project" value="InterPro"/>
</dbReference>
<reference evidence="6 7" key="1">
    <citation type="submission" date="2017-09" db="EMBL/GenBank/DDBJ databases">
        <title>The Catabolism of 3,6-Dichlorosalicylic acid is Initiated by the Cytochrome P450 Monooxygenase DsmABC in Rhizorhabdus dicambivorans Ndbn-20.</title>
        <authorList>
            <person name="Na L."/>
        </authorList>
    </citation>
    <scope>NUCLEOTIDE SEQUENCE [LARGE SCALE GENOMIC DNA]</scope>
    <source>
        <strain evidence="6 7">Ndbn-20m</strain>
    </source>
</reference>
<dbReference type="GO" id="GO:0030973">
    <property type="term" value="F:molybdate ion binding"/>
    <property type="evidence" value="ECO:0007669"/>
    <property type="project" value="InterPro"/>
</dbReference>
<keyword evidence="2 4" id="KW-0479">Metal-binding</keyword>
<gene>
    <name evidence="6" type="primary">modA</name>
    <name evidence="6" type="ORF">COO09_12240</name>
</gene>
<dbReference type="NCBIfam" id="TIGR01256">
    <property type="entry name" value="modA"/>
    <property type="match status" value="1"/>
</dbReference>
<comment type="caution">
    <text evidence="6">The sequence shown here is derived from an EMBL/GenBank/DDBJ whole genome shotgun (WGS) entry which is preliminary data.</text>
</comment>
<dbReference type="PANTHER" id="PTHR30632">
    <property type="entry name" value="MOLYBDATE-BINDING PERIPLASMIC PROTEIN"/>
    <property type="match status" value="1"/>
</dbReference>
<dbReference type="GO" id="GO:0046872">
    <property type="term" value="F:metal ion binding"/>
    <property type="evidence" value="ECO:0007669"/>
    <property type="project" value="UniProtKB-KW"/>
</dbReference>
<accession>A0A2A4FVC0</accession>
<evidence type="ECO:0000256" key="5">
    <source>
        <dbReference type="SAM" id="SignalP"/>
    </source>
</evidence>
<evidence type="ECO:0000256" key="4">
    <source>
        <dbReference type="PIRSR" id="PIRSR004846-1"/>
    </source>
</evidence>
<dbReference type="SUPFAM" id="SSF53850">
    <property type="entry name" value="Periplasmic binding protein-like II"/>
    <property type="match status" value="1"/>
</dbReference>
<dbReference type="EMBL" id="NWUF01000010">
    <property type="protein sequence ID" value="PCE42114.1"/>
    <property type="molecule type" value="Genomic_DNA"/>
</dbReference>
<feature type="signal peptide" evidence="5">
    <location>
        <begin position="1"/>
        <end position="24"/>
    </location>
</feature>
<dbReference type="OrthoDB" id="9785015at2"/>
<dbReference type="InterPro" id="IPR005950">
    <property type="entry name" value="ModA"/>
</dbReference>
<dbReference type="InterPro" id="IPR044084">
    <property type="entry name" value="AvModA-like_subst-bd"/>
</dbReference>
<feature type="binding site" evidence="4">
    <location>
        <position position="61"/>
    </location>
    <ligand>
        <name>molybdate</name>
        <dbReference type="ChEBI" id="CHEBI:36264"/>
    </ligand>
</feature>
<proteinExistence type="inferred from homology"/>
<evidence type="ECO:0000256" key="1">
    <source>
        <dbReference type="ARBA" id="ARBA00009175"/>
    </source>
</evidence>
<feature type="chain" id="PRO_5012291425" evidence="5">
    <location>
        <begin position="25"/>
        <end position="250"/>
    </location>
</feature>
<protein>
    <submittedName>
        <fullName evidence="6">Molybdate ABC transporter substrate-binding protein</fullName>
    </submittedName>
</protein>
<keyword evidence="3 5" id="KW-0732">Signal</keyword>
<dbReference type="KEGG" id="rdi:CMV14_18535"/>
<dbReference type="PIRSF" id="PIRSF004846">
    <property type="entry name" value="ModA"/>
    <property type="match status" value="1"/>
</dbReference>
<keyword evidence="7" id="KW-1185">Reference proteome</keyword>
<dbReference type="InterPro" id="IPR050682">
    <property type="entry name" value="ModA/WtpA"/>
</dbReference>
<evidence type="ECO:0000256" key="3">
    <source>
        <dbReference type="ARBA" id="ARBA00022729"/>
    </source>
</evidence>
<comment type="similarity">
    <text evidence="1">Belongs to the bacterial solute-binding protein ModA family.</text>
</comment>
<feature type="binding site" evidence="4">
    <location>
        <position position="169"/>
    </location>
    <ligand>
        <name>molybdate</name>
        <dbReference type="ChEBI" id="CHEBI:36264"/>
    </ligand>
</feature>
<name>A0A2A4FVC0_9SPHN</name>
<dbReference type="Proteomes" id="UP000218934">
    <property type="component" value="Unassembled WGS sequence"/>
</dbReference>